<dbReference type="InterPro" id="IPR006202">
    <property type="entry name" value="Neur_chan_lig-bd"/>
</dbReference>
<evidence type="ECO:0000256" key="4">
    <source>
        <dbReference type="ARBA" id="ARBA00023136"/>
    </source>
</evidence>
<keyword evidence="8" id="KW-1185">Reference proteome</keyword>
<dbReference type="InterPro" id="IPR038050">
    <property type="entry name" value="Neuro_actylchol_rec"/>
</dbReference>
<dbReference type="PROSITE" id="PS00236">
    <property type="entry name" value="NEUROTR_ION_CHANNEL"/>
    <property type="match status" value="1"/>
</dbReference>
<evidence type="ECO:0000256" key="1">
    <source>
        <dbReference type="ARBA" id="ARBA00004141"/>
    </source>
</evidence>
<evidence type="ECO:0000313" key="8">
    <source>
        <dbReference type="Proteomes" id="UP000821866"/>
    </source>
</evidence>
<dbReference type="InterPro" id="IPR006201">
    <property type="entry name" value="Neur_channel"/>
</dbReference>
<comment type="caution">
    <text evidence="7">The sequence shown here is derived from an EMBL/GenBank/DDBJ whole genome shotgun (WGS) entry which is preliminary data.</text>
</comment>
<evidence type="ECO:0000256" key="5">
    <source>
        <dbReference type="SAM" id="Phobius"/>
    </source>
</evidence>
<evidence type="ECO:0000256" key="2">
    <source>
        <dbReference type="ARBA" id="ARBA00022692"/>
    </source>
</evidence>
<evidence type="ECO:0000259" key="6">
    <source>
        <dbReference type="Pfam" id="PF02931"/>
    </source>
</evidence>
<dbReference type="GO" id="GO:0005230">
    <property type="term" value="F:extracellular ligand-gated monoatomic ion channel activity"/>
    <property type="evidence" value="ECO:0007669"/>
    <property type="project" value="InterPro"/>
</dbReference>
<keyword evidence="2 5" id="KW-0812">Transmembrane</keyword>
<feature type="transmembrane region" description="Helical" evidence="5">
    <location>
        <begin position="182"/>
        <end position="202"/>
    </location>
</feature>
<keyword evidence="4 5" id="KW-0472">Membrane</keyword>
<gene>
    <name evidence="7" type="ORF">HPB51_026627</name>
</gene>
<dbReference type="Proteomes" id="UP000821866">
    <property type="component" value="Unassembled WGS sequence"/>
</dbReference>
<dbReference type="GO" id="GO:0004888">
    <property type="term" value="F:transmembrane signaling receptor activity"/>
    <property type="evidence" value="ECO:0007669"/>
    <property type="project" value="InterPro"/>
</dbReference>
<reference evidence="7" key="2">
    <citation type="submission" date="2021-09" db="EMBL/GenBank/DDBJ databases">
        <authorList>
            <person name="Jia N."/>
            <person name="Wang J."/>
            <person name="Shi W."/>
            <person name="Du L."/>
            <person name="Sun Y."/>
            <person name="Zhan W."/>
            <person name="Jiang J."/>
            <person name="Wang Q."/>
            <person name="Zhang B."/>
            <person name="Ji P."/>
            <person name="Sakyi L.B."/>
            <person name="Cui X."/>
            <person name="Yuan T."/>
            <person name="Jiang B."/>
            <person name="Yang W."/>
            <person name="Lam T.T.-Y."/>
            <person name="Chang Q."/>
            <person name="Ding S."/>
            <person name="Wang X."/>
            <person name="Zhu J."/>
            <person name="Ruan X."/>
            <person name="Zhao L."/>
            <person name="Wei J."/>
            <person name="Que T."/>
            <person name="Du C."/>
            <person name="Cheng J."/>
            <person name="Dai P."/>
            <person name="Han X."/>
            <person name="Huang E."/>
            <person name="Gao Y."/>
            <person name="Liu J."/>
            <person name="Shao H."/>
            <person name="Ye R."/>
            <person name="Li L."/>
            <person name="Wei W."/>
            <person name="Wang X."/>
            <person name="Wang C."/>
            <person name="Huo Q."/>
            <person name="Li W."/>
            <person name="Guo W."/>
            <person name="Chen H."/>
            <person name="Chen S."/>
            <person name="Zhou L."/>
            <person name="Zhou L."/>
            <person name="Ni X."/>
            <person name="Tian J."/>
            <person name="Zhou Y."/>
            <person name="Sheng Y."/>
            <person name="Liu T."/>
            <person name="Pan Y."/>
            <person name="Xia L."/>
            <person name="Li J."/>
            <person name="Zhao F."/>
            <person name="Cao W."/>
        </authorList>
    </citation>
    <scope>NUCLEOTIDE SEQUENCE</scope>
    <source>
        <strain evidence="7">Rmic-2018</strain>
        <tissue evidence="7">Larvae</tissue>
    </source>
</reference>
<feature type="domain" description="Neurotransmitter-gated ion-channel ligand-binding" evidence="6">
    <location>
        <begin position="96"/>
        <end position="149"/>
    </location>
</feature>
<dbReference type="InterPro" id="IPR036734">
    <property type="entry name" value="Neur_chan_lig-bd_sf"/>
</dbReference>
<dbReference type="Gene3D" id="1.20.58.390">
    <property type="entry name" value="Neurotransmitter-gated ion-channel transmembrane domain"/>
    <property type="match status" value="1"/>
</dbReference>
<organism evidence="7 8">
    <name type="scientific">Rhipicephalus microplus</name>
    <name type="common">Cattle tick</name>
    <name type="synonym">Boophilus microplus</name>
    <dbReference type="NCBI Taxonomy" id="6941"/>
    <lineage>
        <taxon>Eukaryota</taxon>
        <taxon>Metazoa</taxon>
        <taxon>Ecdysozoa</taxon>
        <taxon>Arthropoda</taxon>
        <taxon>Chelicerata</taxon>
        <taxon>Arachnida</taxon>
        <taxon>Acari</taxon>
        <taxon>Parasitiformes</taxon>
        <taxon>Ixodida</taxon>
        <taxon>Ixodoidea</taxon>
        <taxon>Ixodidae</taxon>
        <taxon>Rhipicephalinae</taxon>
        <taxon>Rhipicephalus</taxon>
        <taxon>Boophilus</taxon>
    </lineage>
</organism>
<accession>A0A9J6D2H8</accession>
<feature type="transmembrane region" description="Helical" evidence="5">
    <location>
        <begin position="239"/>
        <end position="259"/>
    </location>
</feature>
<dbReference type="AlphaFoldDB" id="A0A9J6D2H8"/>
<feature type="transmembrane region" description="Helical" evidence="5">
    <location>
        <begin position="320"/>
        <end position="343"/>
    </location>
</feature>
<evidence type="ECO:0000256" key="3">
    <source>
        <dbReference type="ARBA" id="ARBA00022989"/>
    </source>
</evidence>
<dbReference type="Gene3D" id="2.70.170.10">
    <property type="entry name" value="Neurotransmitter-gated ion-channel ligand-binding domain"/>
    <property type="match status" value="1"/>
</dbReference>
<proteinExistence type="predicted"/>
<keyword evidence="3 5" id="KW-1133">Transmembrane helix</keyword>
<dbReference type="SUPFAM" id="SSF90112">
    <property type="entry name" value="Neurotransmitter-gated ion-channel transmembrane pore"/>
    <property type="match status" value="1"/>
</dbReference>
<name>A0A9J6D2H8_RHIMP</name>
<reference evidence="7" key="1">
    <citation type="journal article" date="2020" name="Cell">
        <title>Large-Scale Comparative Analyses of Tick Genomes Elucidate Their Genetic Diversity and Vector Capacities.</title>
        <authorList>
            <consortium name="Tick Genome and Microbiome Consortium (TIGMIC)"/>
            <person name="Jia N."/>
            <person name="Wang J."/>
            <person name="Shi W."/>
            <person name="Du L."/>
            <person name="Sun Y."/>
            <person name="Zhan W."/>
            <person name="Jiang J.F."/>
            <person name="Wang Q."/>
            <person name="Zhang B."/>
            <person name="Ji P."/>
            <person name="Bell-Sakyi L."/>
            <person name="Cui X.M."/>
            <person name="Yuan T.T."/>
            <person name="Jiang B.G."/>
            <person name="Yang W.F."/>
            <person name="Lam T.T."/>
            <person name="Chang Q.C."/>
            <person name="Ding S.J."/>
            <person name="Wang X.J."/>
            <person name="Zhu J.G."/>
            <person name="Ruan X.D."/>
            <person name="Zhao L."/>
            <person name="Wei J.T."/>
            <person name="Ye R.Z."/>
            <person name="Que T.C."/>
            <person name="Du C.H."/>
            <person name="Zhou Y.H."/>
            <person name="Cheng J.X."/>
            <person name="Dai P.F."/>
            <person name="Guo W.B."/>
            <person name="Han X.H."/>
            <person name="Huang E.J."/>
            <person name="Li L.F."/>
            <person name="Wei W."/>
            <person name="Gao Y.C."/>
            <person name="Liu J.Z."/>
            <person name="Shao H.Z."/>
            <person name="Wang X."/>
            <person name="Wang C.C."/>
            <person name="Yang T.C."/>
            <person name="Huo Q.B."/>
            <person name="Li W."/>
            <person name="Chen H.Y."/>
            <person name="Chen S.E."/>
            <person name="Zhou L.G."/>
            <person name="Ni X.B."/>
            <person name="Tian J.H."/>
            <person name="Sheng Y."/>
            <person name="Liu T."/>
            <person name="Pan Y.S."/>
            <person name="Xia L.Y."/>
            <person name="Li J."/>
            <person name="Zhao F."/>
            <person name="Cao W.C."/>
        </authorList>
    </citation>
    <scope>NUCLEOTIDE SEQUENCE</scope>
    <source>
        <strain evidence="7">Rmic-2018</strain>
    </source>
</reference>
<evidence type="ECO:0000313" key="7">
    <source>
        <dbReference type="EMBL" id="KAH7986637.1"/>
    </source>
</evidence>
<comment type="subcellular location">
    <subcellularLocation>
        <location evidence="1">Membrane</location>
        <topology evidence="1">Multi-pass membrane protein</topology>
    </subcellularLocation>
</comment>
<sequence>MSNQPKFRFRCDSNPACSRRVPPRCCAGPRSDGAYVSGVQELRRRFLQESGYDPASRPTNGSAEPTGVTVVIPLSEVTHFTLVGDWFVVALYFCEQRITVYNDSSAWSCAALKVKTPCKVDLRDFPNDKQTCSLRAGASAYSDREVKMAGYVTWGDPHVNASTESFIDVVFHLRRTARRHRYTFTIPGISSALAILVGFWMPPDSERRLTLACLNVFVLAVVLNRVTTLITASVTVPKMILFLGLGTLAVLFTAATSILVTRASRSDSRTQVPDSFHHFLSGFIATLLCISFDEPTSALRSHEHREVASFNASHERRRRWLILAKAVDRVFLVVFGVATLVFFI</sequence>
<dbReference type="PANTHER" id="PTHR18945">
    <property type="entry name" value="NEUROTRANSMITTER GATED ION CHANNEL"/>
    <property type="match status" value="1"/>
</dbReference>
<dbReference type="InterPro" id="IPR036719">
    <property type="entry name" value="Neuro-gated_channel_TM_sf"/>
</dbReference>
<dbReference type="InterPro" id="IPR018000">
    <property type="entry name" value="Neurotransmitter_ion_chnl_CS"/>
</dbReference>
<dbReference type="SUPFAM" id="SSF63712">
    <property type="entry name" value="Nicotinic receptor ligand binding domain-like"/>
    <property type="match status" value="1"/>
</dbReference>
<dbReference type="VEuPathDB" id="VectorBase:LOC119182767"/>
<dbReference type="EMBL" id="JABSTU010001057">
    <property type="protein sequence ID" value="KAH7986637.1"/>
    <property type="molecule type" value="Genomic_DNA"/>
</dbReference>
<dbReference type="GO" id="GO:0016020">
    <property type="term" value="C:membrane"/>
    <property type="evidence" value="ECO:0007669"/>
    <property type="project" value="UniProtKB-SubCell"/>
</dbReference>
<protein>
    <recommendedName>
        <fullName evidence="6">Neurotransmitter-gated ion-channel ligand-binding domain-containing protein</fullName>
    </recommendedName>
</protein>
<dbReference type="Pfam" id="PF02931">
    <property type="entry name" value="Neur_chan_LBD"/>
    <property type="match status" value="1"/>
</dbReference>